<reference evidence="1 2" key="1">
    <citation type="submission" date="2017-08" db="EMBL/GenBank/DDBJ databases">
        <title>Phylogenetic analysis of Mycobacterium avium complex whole genomes.</title>
        <authorList>
            <person name="Caverly L.J."/>
            <person name="Spilker T."/>
            <person name="Lipuma J."/>
        </authorList>
    </citation>
    <scope>NUCLEOTIDE SEQUENCE [LARGE SCALE GENOMIC DNA]</scope>
    <source>
        <strain evidence="1 2">FLAC0165</strain>
    </source>
</reference>
<organism evidence="1 2">
    <name type="scientific">Mycobacterium avium</name>
    <dbReference type="NCBI Taxonomy" id="1764"/>
    <lineage>
        <taxon>Bacteria</taxon>
        <taxon>Bacillati</taxon>
        <taxon>Actinomycetota</taxon>
        <taxon>Actinomycetes</taxon>
        <taxon>Mycobacteriales</taxon>
        <taxon>Mycobacteriaceae</taxon>
        <taxon>Mycobacterium</taxon>
        <taxon>Mycobacterium avium complex (MAC)</taxon>
    </lineage>
</organism>
<evidence type="ECO:0000313" key="2">
    <source>
        <dbReference type="Proteomes" id="UP000217768"/>
    </source>
</evidence>
<name>A0A2A2ZBS9_MYCAV</name>
<accession>A0A2A2ZBS9</accession>
<proteinExistence type="predicted"/>
<dbReference type="EMBL" id="NSFD01000054">
    <property type="protein sequence ID" value="PBA23919.1"/>
    <property type="molecule type" value="Genomic_DNA"/>
</dbReference>
<protein>
    <submittedName>
        <fullName evidence="1">Uncharacterized protein</fullName>
    </submittedName>
</protein>
<comment type="caution">
    <text evidence="1">The sequence shown here is derived from an EMBL/GenBank/DDBJ whole genome shotgun (WGS) entry which is preliminary data.</text>
</comment>
<evidence type="ECO:0000313" key="1">
    <source>
        <dbReference type="EMBL" id="PBA23919.1"/>
    </source>
</evidence>
<dbReference type="Proteomes" id="UP000217768">
    <property type="component" value="Unassembled WGS sequence"/>
</dbReference>
<sequence>MDSHSEPKDQIVATLTSRISPGSVRLVAVGPLTSRACQAVRAVLTGNRRPAVRGPRLMSKGVERC</sequence>
<gene>
    <name evidence="1" type="ORF">CKJ66_25640</name>
</gene>
<dbReference type="AlphaFoldDB" id="A0A2A2ZBS9"/>